<evidence type="ECO:0000259" key="6">
    <source>
        <dbReference type="Pfam" id="PF00676"/>
    </source>
</evidence>
<accession>A0A239Q3A5</accession>
<comment type="catalytic activity">
    <reaction evidence="5">
        <text>N(6)-[(R)-lipoyl]-L-lysyl-[protein] + pyruvate + H(+) = N(6)-[(R)-S(8)-acetyldihydrolipoyl]-L-lysyl-[protein] + CO2</text>
        <dbReference type="Rhea" id="RHEA:19189"/>
        <dbReference type="Rhea" id="RHEA-COMP:10474"/>
        <dbReference type="Rhea" id="RHEA-COMP:10478"/>
        <dbReference type="ChEBI" id="CHEBI:15361"/>
        <dbReference type="ChEBI" id="CHEBI:15378"/>
        <dbReference type="ChEBI" id="CHEBI:16526"/>
        <dbReference type="ChEBI" id="CHEBI:83099"/>
        <dbReference type="ChEBI" id="CHEBI:83111"/>
        <dbReference type="EC" id="1.2.4.1"/>
    </reaction>
</comment>
<name>A0A239Q3A5_9RHOB</name>
<comment type="cofactor">
    <cofactor evidence="1">
        <name>thiamine diphosphate</name>
        <dbReference type="ChEBI" id="CHEBI:58937"/>
    </cofactor>
</comment>
<dbReference type="RefSeq" id="WP_089346197.1">
    <property type="nucleotide sequence ID" value="NZ_CP067131.1"/>
</dbReference>
<dbReference type="InterPro" id="IPR001017">
    <property type="entry name" value="DH_E1"/>
</dbReference>
<dbReference type="PANTHER" id="PTHR11516">
    <property type="entry name" value="PYRUVATE DEHYDROGENASE E1 COMPONENT, ALPHA SUBUNIT BACTERIAL AND ORGANELLAR"/>
    <property type="match status" value="1"/>
</dbReference>
<dbReference type="PANTHER" id="PTHR11516:SF60">
    <property type="entry name" value="PYRUVATE DEHYDROGENASE E1 COMPONENT SUBUNIT ALPHA"/>
    <property type="match status" value="1"/>
</dbReference>
<dbReference type="GO" id="GO:0006086">
    <property type="term" value="P:pyruvate decarboxylation to acetyl-CoA"/>
    <property type="evidence" value="ECO:0007669"/>
    <property type="project" value="TreeGrafter"/>
</dbReference>
<organism evidence="7 8">
    <name type="scientific">Paracoccus seriniphilus</name>
    <dbReference type="NCBI Taxonomy" id="184748"/>
    <lineage>
        <taxon>Bacteria</taxon>
        <taxon>Pseudomonadati</taxon>
        <taxon>Pseudomonadota</taxon>
        <taxon>Alphaproteobacteria</taxon>
        <taxon>Rhodobacterales</taxon>
        <taxon>Paracoccaceae</taxon>
        <taxon>Paracoccus</taxon>
    </lineage>
</organism>
<proteinExistence type="predicted"/>
<keyword evidence="2" id="KW-0560">Oxidoreductase</keyword>
<keyword evidence="8" id="KW-1185">Reference proteome</keyword>
<comment type="function">
    <text evidence="4">The pyruvate dehydrogenase complex catalyzes the overall conversion of pyruvate to acetyl-CoA and CO(2). It contains multiple copies of three enzymatic components: pyruvate dehydrogenase (E1), dihydrolipoamide acetyltransferase (E2) and lipoamide dehydrogenase (E3).</text>
</comment>
<dbReference type="InterPro" id="IPR050642">
    <property type="entry name" value="PDH_E1_Alpha_Subunit"/>
</dbReference>
<evidence type="ECO:0000313" key="8">
    <source>
        <dbReference type="Proteomes" id="UP000198307"/>
    </source>
</evidence>
<gene>
    <name evidence="7" type="ORF">SAMN05444959_1425</name>
</gene>
<dbReference type="AlphaFoldDB" id="A0A239Q3A5"/>
<evidence type="ECO:0000256" key="3">
    <source>
        <dbReference type="ARBA" id="ARBA00023052"/>
    </source>
</evidence>
<reference evidence="7 8" key="1">
    <citation type="submission" date="2017-07" db="EMBL/GenBank/DDBJ databases">
        <authorList>
            <person name="Sun Z.S."/>
            <person name="Albrecht U."/>
            <person name="Echele G."/>
            <person name="Lee C.C."/>
        </authorList>
    </citation>
    <scope>NUCLEOTIDE SEQUENCE [LARGE SCALE GENOMIC DNA]</scope>
    <source>
        <strain evidence="7 8">DSM 14827</strain>
    </source>
</reference>
<dbReference type="GO" id="GO:0004739">
    <property type="term" value="F:pyruvate dehydrogenase (acetyl-transferring) activity"/>
    <property type="evidence" value="ECO:0007669"/>
    <property type="project" value="UniProtKB-EC"/>
</dbReference>
<dbReference type="Pfam" id="PF00676">
    <property type="entry name" value="E1_dh"/>
    <property type="match status" value="1"/>
</dbReference>
<evidence type="ECO:0000313" key="7">
    <source>
        <dbReference type="EMBL" id="SNT76930.1"/>
    </source>
</evidence>
<dbReference type="EMBL" id="FZQB01000042">
    <property type="protein sequence ID" value="SNT76930.1"/>
    <property type="molecule type" value="Genomic_DNA"/>
</dbReference>
<dbReference type="OrthoDB" id="9766715at2"/>
<evidence type="ECO:0000256" key="2">
    <source>
        <dbReference type="ARBA" id="ARBA00023002"/>
    </source>
</evidence>
<dbReference type="InterPro" id="IPR029061">
    <property type="entry name" value="THDP-binding"/>
</dbReference>
<keyword evidence="3" id="KW-0786">Thiamine pyrophosphate</keyword>
<protein>
    <submittedName>
        <fullName evidence="7">Dehydrogenase E1 component</fullName>
    </submittedName>
</protein>
<evidence type="ECO:0000256" key="4">
    <source>
        <dbReference type="ARBA" id="ARBA00025211"/>
    </source>
</evidence>
<evidence type="ECO:0000256" key="5">
    <source>
        <dbReference type="ARBA" id="ARBA00051231"/>
    </source>
</evidence>
<dbReference type="Proteomes" id="UP000198307">
    <property type="component" value="Unassembled WGS sequence"/>
</dbReference>
<sequence>MMPYSHEMLTTAYYRMSLIRTFEDRLHVEFQTGDIPGFIHLYAGQEACAVGCTAHFKKQGRLRSSNRR</sequence>
<feature type="domain" description="Dehydrogenase E1 component" evidence="6">
    <location>
        <begin position="14"/>
        <end position="60"/>
    </location>
</feature>
<dbReference type="Gene3D" id="3.40.50.970">
    <property type="match status" value="1"/>
</dbReference>
<evidence type="ECO:0000256" key="1">
    <source>
        <dbReference type="ARBA" id="ARBA00001964"/>
    </source>
</evidence>
<dbReference type="SUPFAM" id="SSF52518">
    <property type="entry name" value="Thiamin diphosphate-binding fold (THDP-binding)"/>
    <property type="match status" value="1"/>
</dbReference>